<dbReference type="InterPro" id="IPR046449">
    <property type="entry name" value="DEGP_PDZ_sf"/>
</dbReference>
<dbReference type="SUPFAM" id="SSF50494">
    <property type="entry name" value="Trypsin-like serine proteases"/>
    <property type="match status" value="1"/>
</dbReference>
<dbReference type="AlphaFoldDB" id="A0A1W1BHH4"/>
<keyword evidence="1 5" id="KW-0645">Protease</keyword>
<protein>
    <submittedName>
        <fullName evidence="5">Serine protease identified by sequence similarity putative ORF located using Blastx/Glimmer</fullName>
    </submittedName>
</protein>
<evidence type="ECO:0000259" key="4">
    <source>
        <dbReference type="Pfam" id="PF17815"/>
    </source>
</evidence>
<keyword evidence="2" id="KW-0378">Hydrolase</keyword>
<dbReference type="InterPro" id="IPR041517">
    <property type="entry name" value="DEGP_PDZ"/>
</dbReference>
<dbReference type="Pfam" id="PF17815">
    <property type="entry name" value="PDZ_3"/>
    <property type="match status" value="1"/>
</dbReference>
<dbReference type="Gene3D" id="2.30.42.10">
    <property type="match status" value="1"/>
</dbReference>
<evidence type="ECO:0000256" key="1">
    <source>
        <dbReference type="ARBA" id="ARBA00022670"/>
    </source>
</evidence>
<evidence type="ECO:0000256" key="3">
    <source>
        <dbReference type="ARBA" id="ARBA00022825"/>
    </source>
</evidence>
<evidence type="ECO:0000256" key="2">
    <source>
        <dbReference type="ARBA" id="ARBA00022801"/>
    </source>
</evidence>
<reference evidence="5" key="1">
    <citation type="submission" date="2016-10" db="EMBL/GenBank/DDBJ databases">
        <authorList>
            <person name="de Groot N.N."/>
        </authorList>
    </citation>
    <scope>NUCLEOTIDE SEQUENCE</scope>
</reference>
<dbReference type="InterPro" id="IPR009003">
    <property type="entry name" value="Peptidase_S1_PA"/>
</dbReference>
<dbReference type="PRINTS" id="PR00834">
    <property type="entry name" value="PROTEASES2C"/>
</dbReference>
<dbReference type="InterPro" id="IPR001940">
    <property type="entry name" value="Peptidase_S1C"/>
</dbReference>
<gene>
    <name evidence="5" type="ORF">MNB_SV-10-650</name>
</gene>
<dbReference type="GO" id="GO:0006508">
    <property type="term" value="P:proteolysis"/>
    <property type="evidence" value="ECO:0007669"/>
    <property type="project" value="UniProtKB-KW"/>
</dbReference>
<dbReference type="Gene3D" id="2.40.10.120">
    <property type="match status" value="1"/>
</dbReference>
<proteinExistence type="predicted"/>
<dbReference type="Gene3D" id="3.20.190.20">
    <property type="match status" value="1"/>
</dbReference>
<name>A0A1W1BHH4_9ZZZZ</name>
<organism evidence="5">
    <name type="scientific">hydrothermal vent metagenome</name>
    <dbReference type="NCBI Taxonomy" id="652676"/>
    <lineage>
        <taxon>unclassified sequences</taxon>
        <taxon>metagenomes</taxon>
        <taxon>ecological metagenomes</taxon>
    </lineage>
</organism>
<keyword evidence="3" id="KW-0720">Serine protease</keyword>
<dbReference type="Pfam" id="PF13365">
    <property type="entry name" value="Trypsin_2"/>
    <property type="match status" value="1"/>
</dbReference>
<dbReference type="PANTHER" id="PTHR45980:SF9">
    <property type="entry name" value="PROTEASE DO-LIKE 10, MITOCHONDRIAL-RELATED"/>
    <property type="match status" value="1"/>
</dbReference>
<dbReference type="EMBL" id="FPHL01000003">
    <property type="protein sequence ID" value="SFV52972.1"/>
    <property type="molecule type" value="Genomic_DNA"/>
</dbReference>
<evidence type="ECO:0000313" key="5">
    <source>
        <dbReference type="EMBL" id="SFV52972.1"/>
    </source>
</evidence>
<sequence>MIKIILTVLLSTLSLTASLQQEDITKQAIVKIYTVSKVLNYQEPWNSSTRSSTGSGAIISGHRILTNAHVVENHTFIEVERYGQRKRYIAKVKFVSHQADLALLEVKDEAFFKGVTPLQFGKLPNIEQKIVVYGYPMGGSTLSATIGVVSRIEHHRYAHSGESFLAIQVDAAVNPGNSGGPALSNGKIIGVVMQVIRRSQNIGYLVPVIMVKHFLKDVKDGKCDGFADLGLTTQKMENPALRHYYQLDENETGKLIAEIVYNSSLNGVARKGDILTAIDGHKIENDGTIAFRPHEYTDFNYYVDRYQMFQTVKLDIVRQGKKMQINADLTHTADDILLVKTTRYDVMPTYYIYGGYVFSPLTRNLLLSTNRNRLALSYFATQWPTKKKKEVVVLLKVLASDISRGNNNVGMWPIEKLNGETFDSFQTFFERLRTDQGKYIILEDKDGVRIVIDREDAQKKQADILQKYNIEYDRSIDLRNETK</sequence>
<feature type="domain" description="Protease Do-like PDZ" evidence="4">
    <location>
        <begin position="339"/>
        <end position="477"/>
    </location>
</feature>
<dbReference type="InterPro" id="IPR036034">
    <property type="entry name" value="PDZ_sf"/>
</dbReference>
<dbReference type="PANTHER" id="PTHR45980">
    <property type="match status" value="1"/>
</dbReference>
<accession>A0A1W1BHH4</accession>
<dbReference type="GO" id="GO:0004252">
    <property type="term" value="F:serine-type endopeptidase activity"/>
    <property type="evidence" value="ECO:0007669"/>
    <property type="project" value="InterPro"/>
</dbReference>